<dbReference type="EMBL" id="SJPW01000004">
    <property type="protein sequence ID" value="TWU54623.1"/>
    <property type="molecule type" value="Genomic_DNA"/>
</dbReference>
<reference evidence="1 2" key="1">
    <citation type="submission" date="2019-02" db="EMBL/GenBank/DDBJ databases">
        <title>Deep-cultivation of Planctomycetes and their phenomic and genomic characterization uncovers novel biology.</title>
        <authorList>
            <person name="Wiegand S."/>
            <person name="Jogler M."/>
            <person name="Boedeker C."/>
            <person name="Pinto D."/>
            <person name="Vollmers J."/>
            <person name="Rivas-Marin E."/>
            <person name="Kohn T."/>
            <person name="Peeters S.H."/>
            <person name="Heuer A."/>
            <person name="Rast P."/>
            <person name="Oberbeckmann S."/>
            <person name="Bunk B."/>
            <person name="Jeske O."/>
            <person name="Meyerdierks A."/>
            <person name="Storesund J.E."/>
            <person name="Kallscheuer N."/>
            <person name="Luecker S."/>
            <person name="Lage O.M."/>
            <person name="Pohl T."/>
            <person name="Merkel B.J."/>
            <person name="Hornburger P."/>
            <person name="Mueller R.-W."/>
            <person name="Bruemmer F."/>
            <person name="Labrenz M."/>
            <person name="Spormann A.M."/>
            <person name="Op Den Camp H."/>
            <person name="Overmann J."/>
            <person name="Amann R."/>
            <person name="Jetten M.S.M."/>
            <person name="Mascher T."/>
            <person name="Medema M.H."/>
            <person name="Devos D.P."/>
            <person name="Kaster A.-K."/>
            <person name="Ovreas L."/>
            <person name="Rohde M."/>
            <person name="Galperin M.Y."/>
            <person name="Jogler C."/>
        </authorList>
    </citation>
    <scope>NUCLEOTIDE SEQUENCE [LARGE SCALE GENOMIC DNA]</scope>
    <source>
        <strain evidence="1 2">Poly51</strain>
    </source>
</reference>
<sequence>MSPSFEGDLAQLSYRSLVRETLTVPIKKVQNLLRVVKSFPNAVRPVPALLVKSRIQKRFGIKFLRSFHDLLDRFVNVDRCQFVGFGKRLL</sequence>
<accession>A0A5C6EYB1</accession>
<name>A0A5C6EYB1_9BACT</name>
<evidence type="ECO:0000313" key="1">
    <source>
        <dbReference type="EMBL" id="TWU54623.1"/>
    </source>
</evidence>
<proteinExistence type="predicted"/>
<comment type="caution">
    <text evidence="1">The sequence shown here is derived from an EMBL/GenBank/DDBJ whole genome shotgun (WGS) entry which is preliminary data.</text>
</comment>
<keyword evidence="2" id="KW-1185">Reference proteome</keyword>
<gene>
    <name evidence="1" type="ORF">Poly51_33420</name>
</gene>
<organism evidence="1 2">
    <name type="scientific">Rubripirellula tenax</name>
    <dbReference type="NCBI Taxonomy" id="2528015"/>
    <lineage>
        <taxon>Bacteria</taxon>
        <taxon>Pseudomonadati</taxon>
        <taxon>Planctomycetota</taxon>
        <taxon>Planctomycetia</taxon>
        <taxon>Pirellulales</taxon>
        <taxon>Pirellulaceae</taxon>
        <taxon>Rubripirellula</taxon>
    </lineage>
</organism>
<protein>
    <submittedName>
        <fullName evidence="1">Uncharacterized protein</fullName>
    </submittedName>
</protein>
<dbReference type="Proteomes" id="UP000318288">
    <property type="component" value="Unassembled WGS sequence"/>
</dbReference>
<dbReference type="AlphaFoldDB" id="A0A5C6EYB1"/>
<evidence type="ECO:0000313" key="2">
    <source>
        <dbReference type="Proteomes" id="UP000318288"/>
    </source>
</evidence>